<comment type="similarity">
    <text evidence="8">Belongs to the polysaccharide lyase 9 family.</text>
</comment>
<evidence type="ECO:0000256" key="2">
    <source>
        <dbReference type="ARBA" id="ARBA00004613"/>
    </source>
</evidence>
<dbReference type="PANTHER" id="PTHR40088:SF1">
    <property type="entry name" value="PECTATE LYASE PEL9"/>
    <property type="match status" value="1"/>
</dbReference>
<evidence type="ECO:0000313" key="10">
    <source>
        <dbReference type="EMBL" id="PZD96164.1"/>
    </source>
</evidence>
<proteinExistence type="inferred from homology"/>
<reference evidence="10 11" key="1">
    <citation type="submission" date="2018-06" db="EMBL/GenBank/DDBJ databases">
        <title>Paenibacillus imtechensis sp. nov.</title>
        <authorList>
            <person name="Pinnaka A.K."/>
            <person name="Singh H."/>
            <person name="Kaur M."/>
        </authorList>
    </citation>
    <scope>NUCLEOTIDE SEQUENCE [LARGE SCALE GENOMIC DNA]</scope>
    <source>
        <strain evidence="10 11">SMB1</strain>
    </source>
</reference>
<keyword evidence="5" id="KW-0732">Signal</keyword>
<keyword evidence="7" id="KW-0456">Lyase</keyword>
<keyword evidence="6" id="KW-0106">Calcium</keyword>
<comment type="cofactor">
    <cofactor evidence="1">
        <name>Ca(2+)</name>
        <dbReference type="ChEBI" id="CHEBI:29108"/>
    </cofactor>
</comment>
<feature type="domain" description="Right handed beta helix" evidence="9">
    <location>
        <begin position="150"/>
        <end position="280"/>
    </location>
</feature>
<evidence type="ECO:0000256" key="4">
    <source>
        <dbReference type="ARBA" id="ARBA00022723"/>
    </source>
</evidence>
<sequence length="435" mass="46311">MALTSRPKLKQAHSYIKRKRKGWSTIIAANTVHTAAAKVLIAMLALVLAAALCPQVSHGSGVSYYVSTSGSDSNSGKNLSSPLLTINKAVSLVKPGDTIYVRGGTYKLTKSIDPTVSGTASSRITLQSYGGEQVVVDAAGANGGRAGTKAIRLSGVSYWTISKIHVTKSPGIGISIQDGAHDNRIESLNIYSNGGTGMQLETNAYNNYINAVNSYFNYDPPYGEHADGFANKAGARNNTFNRCKAWNNSDDGWDFWGGGYSQISKSEAFNNGYNASGVHYPEGDGTGFKLGGQSAGGWSGSNTVRNSAAYNNYGSGFLWNNATMKNMLYNTTAYNNNRGKLSYAFNYRFENGDIIRNSVSAGTGGVRLADNVDNKSNSWNLGLTGISFASVDPKASNFLYLVSGSPLIDKGIQVGITFTNKAPDLGAFELGAEWR</sequence>
<comment type="caution">
    <text evidence="10">The sequence shown here is derived from an EMBL/GenBank/DDBJ whole genome shotgun (WGS) entry which is preliminary data.</text>
</comment>
<dbReference type="SMART" id="SM00710">
    <property type="entry name" value="PbH1"/>
    <property type="match status" value="6"/>
</dbReference>
<name>A0A2W1LNU2_9BACL</name>
<dbReference type="PANTHER" id="PTHR40088">
    <property type="entry name" value="PECTATE LYASE (EUROFUNG)"/>
    <property type="match status" value="1"/>
</dbReference>
<dbReference type="Gene3D" id="2.160.20.10">
    <property type="entry name" value="Single-stranded right-handed beta-helix, Pectin lyase-like"/>
    <property type="match status" value="1"/>
</dbReference>
<gene>
    <name evidence="10" type="ORF">DNH61_09670</name>
</gene>
<keyword evidence="4" id="KW-0479">Metal-binding</keyword>
<keyword evidence="3" id="KW-0964">Secreted</keyword>
<dbReference type="OrthoDB" id="8660908at2"/>
<dbReference type="InterPro" id="IPR012334">
    <property type="entry name" value="Pectin_lyas_fold"/>
</dbReference>
<evidence type="ECO:0000256" key="6">
    <source>
        <dbReference type="ARBA" id="ARBA00022837"/>
    </source>
</evidence>
<evidence type="ECO:0000259" key="9">
    <source>
        <dbReference type="Pfam" id="PF13229"/>
    </source>
</evidence>
<dbReference type="Pfam" id="PF13229">
    <property type="entry name" value="Beta_helix"/>
    <property type="match status" value="1"/>
</dbReference>
<evidence type="ECO:0000256" key="5">
    <source>
        <dbReference type="ARBA" id="ARBA00022729"/>
    </source>
</evidence>
<evidence type="ECO:0000256" key="8">
    <source>
        <dbReference type="ARBA" id="ARBA00038263"/>
    </source>
</evidence>
<dbReference type="InterPro" id="IPR011050">
    <property type="entry name" value="Pectin_lyase_fold/virulence"/>
</dbReference>
<dbReference type="GO" id="GO:0005576">
    <property type="term" value="C:extracellular region"/>
    <property type="evidence" value="ECO:0007669"/>
    <property type="project" value="UniProtKB-SubCell"/>
</dbReference>
<dbReference type="AlphaFoldDB" id="A0A2W1LNU2"/>
<dbReference type="Proteomes" id="UP000249522">
    <property type="component" value="Unassembled WGS sequence"/>
</dbReference>
<dbReference type="InterPro" id="IPR052052">
    <property type="entry name" value="Polysaccharide_Lyase_9"/>
</dbReference>
<evidence type="ECO:0000256" key="7">
    <source>
        <dbReference type="ARBA" id="ARBA00023239"/>
    </source>
</evidence>
<dbReference type="SUPFAM" id="SSF51126">
    <property type="entry name" value="Pectin lyase-like"/>
    <property type="match status" value="1"/>
</dbReference>
<comment type="subcellular location">
    <subcellularLocation>
        <location evidence="2">Secreted</location>
    </subcellularLocation>
</comment>
<evidence type="ECO:0000256" key="1">
    <source>
        <dbReference type="ARBA" id="ARBA00001913"/>
    </source>
</evidence>
<dbReference type="InterPro" id="IPR006626">
    <property type="entry name" value="PbH1"/>
</dbReference>
<dbReference type="GO" id="GO:0016837">
    <property type="term" value="F:carbon-oxygen lyase activity, acting on polysaccharides"/>
    <property type="evidence" value="ECO:0007669"/>
    <property type="project" value="TreeGrafter"/>
</dbReference>
<evidence type="ECO:0000313" key="11">
    <source>
        <dbReference type="Proteomes" id="UP000249522"/>
    </source>
</evidence>
<dbReference type="EMBL" id="QKRB01000042">
    <property type="protein sequence ID" value="PZD96164.1"/>
    <property type="molecule type" value="Genomic_DNA"/>
</dbReference>
<organism evidence="10 11">
    <name type="scientific">Paenibacillus sambharensis</name>
    <dbReference type="NCBI Taxonomy" id="1803190"/>
    <lineage>
        <taxon>Bacteria</taxon>
        <taxon>Bacillati</taxon>
        <taxon>Bacillota</taxon>
        <taxon>Bacilli</taxon>
        <taxon>Bacillales</taxon>
        <taxon>Paenibacillaceae</taxon>
        <taxon>Paenibacillus</taxon>
    </lineage>
</organism>
<dbReference type="InterPro" id="IPR039448">
    <property type="entry name" value="Beta_helix"/>
</dbReference>
<evidence type="ECO:0000256" key="3">
    <source>
        <dbReference type="ARBA" id="ARBA00022525"/>
    </source>
</evidence>
<keyword evidence="11" id="KW-1185">Reference proteome</keyword>
<dbReference type="GO" id="GO:0046872">
    <property type="term" value="F:metal ion binding"/>
    <property type="evidence" value="ECO:0007669"/>
    <property type="project" value="UniProtKB-KW"/>
</dbReference>
<dbReference type="RefSeq" id="WP_111146452.1">
    <property type="nucleotide sequence ID" value="NZ_QKRB01000042.1"/>
</dbReference>
<accession>A0A2W1LNU2</accession>
<protein>
    <recommendedName>
        <fullName evidence="9">Right handed beta helix domain-containing protein</fullName>
    </recommendedName>
</protein>